<proteinExistence type="inferred from homology"/>
<dbReference type="EMBL" id="OU503053">
    <property type="protein sequence ID" value="CAI9781095.1"/>
    <property type="molecule type" value="Genomic_DNA"/>
</dbReference>
<evidence type="ECO:0000256" key="1">
    <source>
        <dbReference type="ARBA" id="ARBA00022729"/>
    </source>
</evidence>
<evidence type="ECO:0000313" key="7">
    <source>
        <dbReference type="Proteomes" id="UP000834106"/>
    </source>
</evidence>
<evidence type="ECO:0000256" key="3">
    <source>
        <dbReference type="ARBA" id="ARBA00038471"/>
    </source>
</evidence>
<reference evidence="6" key="1">
    <citation type="submission" date="2023-05" db="EMBL/GenBank/DDBJ databases">
        <authorList>
            <person name="Huff M."/>
        </authorList>
    </citation>
    <scope>NUCLEOTIDE SEQUENCE</scope>
</reference>
<dbReference type="Proteomes" id="UP000834106">
    <property type="component" value="Chromosome 18"/>
</dbReference>
<name>A0AAD2A9D0_9LAMI</name>
<keyword evidence="1 4" id="KW-0732">Signal</keyword>
<evidence type="ECO:0000313" key="6">
    <source>
        <dbReference type="EMBL" id="CAI9781095.1"/>
    </source>
</evidence>
<dbReference type="Pfam" id="PF04043">
    <property type="entry name" value="PMEI"/>
    <property type="match status" value="1"/>
</dbReference>
<dbReference type="AlphaFoldDB" id="A0AAD2A9D0"/>
<dbReference type="SUPFAM" id="SSF101148">
    <property type="entry name" value="Plant invertase/pectin methylesterase inhibitor"/>
    <property type="match status" value="1"/>
</dbReference>
<evidence type="ECO:0000256" key="4">
    <source>
        <dbReference type="SAM" id="SignalP"/>
    </source>
</evidence>
<dbReference type="PANTHER" id="PTHR35357:SF8">
    <property type="entry name" value="OS01G0111000 PROTEIN"/>
    <property type="match status" value="1"/>
</dbReference>
<dbReference type="InterPro" id="IPR006501">
    <property type="entry name" value="Pectinesterase_inhib_dom"/>
</dbReference>
<dbReference type="NCBIfam" id="TIGR01614">
    <property type="entry name" value="PME_inhib"/>
    <property type="match status" value="1"/>
</dbReference>
<feature type="domain" description="Pectinesterase inhibitor" evidence="5">
    <location>
        <begin position="36"/>
        <end position="185"/>
    </location>
</feature>
<dbReference type="CDD" id="cd14859">
    <property type="entry name" value="PMEI_like"/>
    <property type="match status" value="1"/>
</dbReference>
<sequence length="192" mass="20295">MSKFFIPFALLFCLGLHSTVISATYGTLPSSSSSLSGSALIQKACQGVNECVSTLESAPENQKADANGLIFFALRYAEDQSANFTKSIVLLTAQPDQAPMVQSSLTDCIDQLNPVGDLIEDAINAVFAGVYRDAIKFLEAAIGAVDTCSTLLNNRIADKSDSQVHVELPDNVLAFSASLKITLSAASNLLKA</sequence>
<evidence type="ECO:0000256" key="2">
    <source>
        <dbReference type="ARBA" id="ARBA00023157"/>
    </source>
</evidence>
<evidence type="ECO:0000259" key="5">
    <source>
        <dbReference type="SMART" id="SM00856"/>
    </source>
</evidence>
<dbReference type="InterPro" id="IPR035513">
    <property type="entry name" value="Invertase/methylesterase_inhib"/>
</dbReference>
<keyword evidence="7" id="KW-1185">Reference proteome</keyword>
<gene>
    <name evidence="6" type="ORF">FPE_LOCUS28525</name>
</gene>
<organism evidence="6 7">
    <name type="scientific">Fraxinus pennsylvanica</name>
    <dbReference type="NCBI Taxonomy" id="56036"/>
    <lineage>
        <taxon>Eukaryota</taxon>
        <taxon>Viridiplantae</taxon>
        <taxon>Streptophyta</taxon>
        <taxon>Embryophyta</taxon>
        <taxon>Tracheophyta</taxon>
        <taxon>Spermatophyta</taxon>
        <taxon>Magnoliopsida</taxon>
        <taxon>eudicotyledons</taxon>
        <taxon>Gunneridae</taxon>
        <taxon>Pentapetalae</taxon>
        <taxon>asterids</taxon>
        <taxon>lamiids</taxon>
        <taxon>Lamiales</taxon>
        <taxon>Oleaceae</taxon>
        <taxon>Oleeae</taxon>
        <taxon>Fraxinus</taxon>
    </lineage>
</organism>
<feature type="chain" id="PRO_5041965904" description="Pectinesterase inhibitor domain-containing protein" evidence="4">
    <location>
        <begin position="24"/>
        <end position="192"/>
    </location>
</feature>
<comment type="similarity">
    <text evidence="3">Belongs to the PMEI family.</text>
</comment>
<accession>A0AAD2A9D0</accession>
<dbReference type="SMART" id="SM00856">
    <property type="entry name" value="PMEI"/>
    <property type="match status" value="1"/>
</dbReference>
<feature type="signal peptide" evidence="4">
    <location>
        <begin position="1"/>
        <end position="23"/>
    </location>
</feature>
<dbReference type="PANTHER" id="PTHR35357">
    <property type="entry name" value="OS02G0537100 PROTEIN"/>
    <property type="match status" value="1"/>
</dbReference>
<dbReference type="Gene3D" id="1.20.140.40">
    <property type="entry name" value="Invertase/pectin methylesterase inhibitor family protein"/>
    <property type="match status" value="1"/>
</dbReference>
<keyword evidence="2" id="KW-1015">Disulfide bond</keyword>
<protein>
    <recommendedName>
        <fullName evidence="5">Pectinesterase inhibitor domain-containing protein</fullName>
    </recommendedName>
</protein>
<dbReference type="GO" id="GO:0004857">
    <property type="term" value="F:enzyme inhibitor activity"/>
    <property type="evidence" value="ECO:0007669"/>
    <property type="project" value="InterPro"/>
</dbReference>